<accession>A0A8A1LTH6</accession>
<organism evidence="1 2">
    <name type="scientific">Ajellomyces capsulatus (strain H88)</name>
    <name type="common">Darling's disease fungus</name>
    <name type="synonym">Histoplasma capsulatum</name>
    <dbReference type="NCBI Taxonomy" id="544711"/>
    <lineage>
        <taxon>Eukaryota</taxon>
        <taxon>Fungi</taxon>
        <taxon>Dikarya</taxon>
        <taxon>Ascomycota</taxon>
        <taxon>Pezizomycotina</taxon>
        <taxon>Eurotiomycetes</taxon>
        <taxon>Eurotiomycetidae</taxon>
        <taxon>Onygenales</taxon>
        <taxon>Ajellomycetaceae</taxon>
        <taxon>Histoplasma</taxon>
    </lineage>
</organism>
<evidence type="ECO:0000313" key="2">
    <source>
        <dbReference type="Proteomes" id="UP000663419"/>
    </source>
</evidence>
<reference evidence="1" key="1">
    <citation type="submission" date="2021-01" db="EMBL/GenBank/DDBJ databases">
        <title>Chromosome-level genome assembly of a human fungal pathogen reveals clustering of transcriptionally co-regulated genes.</title>
        <authorList>
            <person name="Voorhies M."/>
            <person name="Cohen S."/>
            <person name="Shea T.P."/>
            <person name="Petrus S."/>
            <person name="Munoz J.F."/>
            <person name="Poplawski S."/>
            <person name="Goldman W.E."/>
            <person name="Michael T."/>
            <person name="Cuomo C.A."/>
            <person name="Sil A."/>
            <person name="Beyhan S."/>
        </authorList>
    </citation>
    <scope>NUCLEOTIDE SEQUENCE</scope>
    <source>
        <strain evidence="1">H88</strain>
    </source>
</reference>
<dbReference type="AlphaFoldDB" id="A0A8A1LTH6"/>
<gene>
    <name evidence="1" type="ORF">I7I53_03678</name>
</gene>
<dbReference type="VEuPathDB" id="FungiDB:I7I53_03678"/>
<evidence type="ECO:0000313" key="1">
    <source>
        <dbReference type="EMBL" id="QSS55714.1"/>
    </source>
</evidence>
<proteinExistence type="predicted"/>
<protein>
    <submittedName>
        <fullName evidence="1">Uncharacterized protein</fullName>
    </submittedName>
</protein>
<name>A0A8A1LTH6_AJEC8</name>
<sequence length="66" mass="7903">MSQSVQCLHRNKTTLLSRISPYFAYGLETTGSRQFFHRDHPFCSTGNNRIKMPLLRMSRYRRQDYC</sequence>
<dbReference type="Proteomes" id="UP000663419">
    <property type="component" value="Chromosome 4"/>
</dbReference>
<dbReference type="EMBL" id="CP069105">
    <property type="protein sequence ID" value="QSS55714.1"/>
    <property type="molecule type" value="Genomic_DNA"/>
</dbReference>